<organism evidence="1">
    <name type="scientific">uncultured Caudovirales phage</name>
    <dbReference type="NCBI Taxonomy" id="2100421"/>
    <lineage>
        <taxon>Viruses</taxon>
        <taxon>Duplodnaviria</taxon>
        <taxon>Heunggongvirae</taxon>
        <taxon>Uroviricota</taxon>
        <taxon>Caudoviricetes</taxon>
        <taxon>Peduoviridae</taxon>
        <taxon>Maltschvirus</taxon>
        <taxon>Maltschvirus maltsch</taxon>
    </lineage>
</organism>
<gene>
    <name evidence="1" type="ORF">10S14_69</name>
</gene>
<evidence type="ECO:0000313" key="1">
    <source>
        <dbReference type="EMBL" id="ASN69391.1"/>
    </source>
</evidence>
<dbReference type="Pfam" id="PF07438">
    <property type="entry name" value="DUF1514"/>
    <property type="match status" value="1"/>
</dbReference>
<reference evidence="1" key="1">
    <citation type="submission" date="2017-06" db="EMBL/GenBank/DDBJ databases">
        <title>Novel phages from South African skin metaviromes.</title>
        <authorList>
            <person name="van Zyl L.J."/>
            <person name="Abrahams Y."/>
            <person name="Stander E.A."/>
            <person name="Kirby B.M."/>
            <person name="Clavaud C."/>
            <person name="Farcet C."/>
            <person name="Breton L."/>
            <person name="Trindade M.I."/>
        </authorList>
    </citation>
    <scope>NUCLEOTIDE SEQUENCE</scope>
</reference>
<evidence type="ECO:0008006" key="2">
    <source>
        <dbReference type="Google" id="ProtNLM"/>
    </source>
</evidence>
<dbReference type="InterPro" id="IPR009999">
    <property type="entry name" value="DUF1514"/>
</dbReference>
<dbReference type="EMBL" id="MF417889">
    <property type="protein sequence ID" value="ASN69391.1"/>
    <property type="molecule type" value="Genomic_DNA"/>
</dbReference>
<protein>
    <recommendedName>
        <fullName evidence="2">DUF1514 domain-containing protein</fullName>
    </recommendedName>
</protein>
<proteinExistence type="predicted"/>
<name>A0A2H4JBF2_9CAUD</name>
<sequence>MWIIISIILAIALLISLGVQHEQQRQIEYYRYANEYMHDYIIRYTEEKRK</sequence>
<accession>A0A2H4JBF2</accession>